<keyword evidence="4" id="KW-0999">Mitochondrion inner membrane</keyword>
<dbReference type="AlphaFoldDB" id="A0A2I0VK00"/>
<comment type="subcellular location">
    <subcellularLocation>
        <location evidence="1">Mitochondrion inner membrane</location>
        <topology evidence="1">Peripheral membrane protein</topology>
    </subcellularLocation>
</comment>
<evidence type="ECO:0000313" key="11">
    <source>
        <dbReference type="Proteomes" id="UP000233837"/>
    </source>
</evidence>
<reference evidence="10 11" key="1">
    <citation type="journal article" date="2016" name="Sci. Rep.">
        <title>The Dendrobium catenatum Lindl. genome sequence provides insights into polysaccharide synthase, floral development and adaptive evolution.</title>
        <authorList>
            <person name="Zhang G.Q."/>
            <person name="Xu Q."/>
            <person name="Bian C."/>
            <person name="Tsai W.C."/>
            <person name="Yeh C.M."/>
            <person name="Liu K.W."/>
            <person name="Yoshida K."/>
            <person name="Zhang L.S."/>
            <person name="Chang S.B."/>
            <person name="Chen F."/>
            <person name="Shi Y."/>
            <person name="Su Y.Y."/>
            <person name="Zhang Y.Q."/>
            <person name="Chen L.J."/>
            <person name="Yin Y."/>
            <person name="Lin M."/>
            <person name="Huang H."/>
            <person name="Deng H."/>
            <person name="Wang Z.W."/>
            <person name="Zhu S.L."/>
            <person name="Zhao X."/>
            <person name="Deng C."/>
            <person name="Niu S.C."/>
            <person name="Huang J."/>
            <person name="Wang M."/>
            <person name="Liu G.H."/>
            <person name="Yang H.J."/>
            <person name="Xiao X.J."/>
            <person name="Hsiao Y.Y."/>
            <person name="Wu W.L."/>
            <person name="Chen Y.Y."/>
            <person name="Mitsuda N."/>
            <person name="Ohme-Takagi M."/>
            <person name="Luo Y.B."/>
            <person name="Van de Peer Y."/>
            <person name="Liu Z.J."/>
        </authorList>
    </citation>
    <scope>NUCLEOTIDE SEQUENCE [LARGE SCALE GENOMIC DNA]</scope>
    <source>
        <tissue evidence="10">The whole plant</tissue>
    </source>
</reference>
<keyword evidence="7" id="KW-0520">NAD</keyword>
<feature type="domain" description="FAD/NAD(P)-binding" evidence="9">
    <location>
        <begin position="18"/>
        <end position="175"/>
    </location>
</feature>
<dbReference type="GO" id="GO:0005743">
    <property type="term" value="C:mitochondrial inner membrane"/>
    <property type="evidence" value="ECO:0007669"/>
    <property type="project" value="UniProtKB-SubCell"/>
</dbReference>
<evidence type="ECO:0000256" key="5">
    <source>
        <dbReference type="ARBA" id="ARBA00022827"/>
    </source>
</evidence>
<evidence type="ECO:0000259" key="9">
    <source>
        <dbReference type="Pfam" id="PF07992"/>
    </source>
</evidence>
<evidence type="ECO:0000256" key="4">
    <source>
        <dbReference type="ARBA" id="ARBA00022792"/>
    </source>
</evidence>
<evidence type="ECO:0000256" key="8">
    <source>
        <dbReference type="ARBA" id="ARBA00049010"/>
    </source>
</evidence>
<dbReference type="STRING" id="906689.A0A2I0VK00"/>
<reference evidence="10 11" key="2">
    <citation type="journal article" date="2017" name="Nature">
        <title>The Apostasia genome and the evolution of orchids.</title>
        <authorList>
            <person name="Zhang G.Q."/>
            <person name="Liu K.W."/>
            <person name="Li Z."/>
            <person name="Lohaus R."/>
            <person name="Hsiao Y.Y."/>
            <person name="Niu S.C."/>
            <person name="Wang J.Y."/>
            <person name="Lin Y.C."/>
            <person name="Xu Q."/>
            <person name="Chen L.J."/>
            <person name="Yoshida K."/>
            <person name="Fujiwara S."/>
            <person name="Wang Z.W."/>
            <person name="Zhang Y.Q."/>
            <person name="Mitsuda N."/>
            <person name="Wang M."/>
            <person name="Liu G.H."/>
            <person name="Pecoraro L."/>
            <person name="Huang H.X."/>
            <person name="Xiao X.J."/>
            <person name="Lin M."/>
            <person name="Wu X.Y."/>
            <person name="Wu W.L."/>
            <person name="Chen Y.Y."/>
            <person name="Chang S.B."/>
            <person name="Sakamoto S."/>
            <person name="Ohme-Takagi M."/>
            <person name="Yagi M."/>
            <person name="Zeng S.J."/>
            <person name="Shen C.Y."/>
            <person name="Yeh C.M."/>
            <person name="Luo Y.B."/>
            <person name="Tsai W.C."/>
            <person name="Van de Peer Y."/>
            <person name="Liu Z.J."/>
        </authorList>
    </citation>
    <scope>NUCLEOTIDE SEQUENCE [LARGE SCALE GENOMIC DNA]</scope>
    <source>
        <tissue evidence="10">The whole plant</tissue>
    </source>
</reference>
<keyword evidence="4" id="KW-0472">Membrane</keyword>
<dbReference type="Gene3D" id="3.50.50.100">
    <property type="match status" value="1"/>
</dbReference>
<comment type="similarity">
    <text evidence="2">Belongs to the NADH dehydrogenase family.</text>
</comment>
<dbReference type="PANTHER" id="PTHR43706">
    <property type="entry name" value="NADH DEHYDROGENASE"/>
    <property type="match status" value="1"/>
</dbReference>
<dbReference type="GO" id="GO:0003954">
    <property type="term" value="F:NADH dehydrogenase activity"/>
    <property type="evidence" value="ECO:0007669"/>
    <property type="project" value="InterPro"/>
</dbReference>
<dbReference type="InterPro" id="IPR045024">
    <property type="entry name" value="NDH-2"/>
</dbReference>
<dbReference type="InterPro" id="IPR036188">
    <property type="entry name" value="FAD/NAD-bd_sf"/>
</dbReference>
<evidence type="ECO:0000256" key="3">
    <source>
        <dbReference type="ARBA" id="ARBA00022630"/>
    </source>
</evidence>
<sequence>MNCFERASLPNLSEEDRKKSLHFVVISGGPTGVEFFAKLHDFVQEDLSKLYHNALELVKISWIEAGEHILTMFVKKITQFTEEKFQWEGIDVKTNIIVVKVHGDSLTMTNTSTGEVNIPYGMAIWCTDFGTCLIILGFMKQIDQGNMHVLETVEWLRVLGCENIYALGDFSIISQQKVMVALYLKTKKMQYFLDLLKESEGEVVKESVELDIERFMKGLSQVDSQVKMLPALAQVAAQEGENLAKCFNKMKFYEENPEGPLCIRGDGRHHFKPIRYRHLGQFPHYVESKQLHNFLVIGYP</sequence>
<dbReference type="Pfam" id="PF07992">
    <property type="entry name" value="Pyr_redox_2"/>
    <property type="match status" value="1"/>
</dbReference>
<organism evidence="10 11">
    <name type="scientific">Dendrobium catenatum</name>
    <dbReference type="NCBI Taxonomy" id="906689"/>
    <lineage>
        <taxon>Eukaryota</taxon>
        <taxon>Viridiplantae</taxon>
        <taxon>Streptophyta</taxon>
        <taxon>Embryophyta</taxon>
        <taxon>Tracheophyta</taxon>
        <taxon>Spermatophyta</taxon>
        <taxon>Magnoliopsida</taxon>
        <taxon>Liliopsida</taxon>
        <taxon>Asparagales</taxon>
        <taxon>Orchidaceae</taxon>
        <taxon>Epidendroideae</taxon>
        <taxon>Malaxideae</taxon>
        <taxon>Dendrobiinae</taxon>
        <taxon>Dendrobium</taxon>
    </lineage>
</organism>
<dbReference type="EMBL" id="KZ503464">
    <property type="protein sequence ID" value="PKU63738.1"/>
    <property type="molecule type" value="Genomic_DNA"/>
</dbReference>
<evidence type="ECO:0000313" key="10">
    <source>
        <dbReference type="EMBL" id="PKU63738.1"/>
    </source>
</evidence>
<dbReference type="PANTHER" id="PTHR43706:SF23">
    <property type="entry name" value="NADH:UBIQUINONE REDUCTASE (NON-ELECTROGENIC)"/>
    <property type="match status" value="1"/>
</dbReference>
<evidence type="ECO:0000256" key="7">
    <source>
        <dbReference type="ARBA" id="ARBA00023027"/>
    </source>
</evidence>
<gene>
    <name evidence="10" type="primary">NDB3</name>
    <name evidence="10" type="ORF">MA16_Dca022731</name>
</gene>
<accession>A0A2I0VK00</accession>
<keyword evidence="11" id="KW-1185">Reference proteome</keyword>
<dbReference type="InterPro" id="IPR023753">
    <property type="entry name" value="FAD/NAD-binding_dom"/>
</dbReference>
<protein>
    <submittedName>
        <fullName evidence="10">NAD(P)H dehydrogenase B3, mitochondrial</fullName>
    </submittedName>
</protein>
<keyword evidence="3" id="KW-0285">Flavoprotein</keyword>
<evidence type="ECO:0000256" key="2">
    <source>
        <dbReference type="ARBA" id="ARBA00005272"/>
    </source>
</evidence>
<evidence type="ECO:0000256" key="1">
    <source>
        <dbReference type="ARBA" id="ARBA00004637"/>
    </source>
</evidence>
<dbReference type="Proteomes" id="UP000233837">
    <property type="component" value="Unassembled WGS sequence"/>
</dbReference>
<keyword evidence="6" id="KW-0560">Oxidoreductase</keyword>
<proteinExistence type="inferred from homology"/>
<keyword evidence="5" id="KW-0274">FAD</keyword>
<keyword evidence="4" id="KW-0496">Mitochondrion</keyword>
<dbReference type="SUPFAM" id="SSF51905">
    <property type="entry name" value="FAD/NAD(P)-binding domain"/>
    <property type="match status" value="1"/>
</dbReference>
<evidence type="ECO:0000256" key="6">
    <source>
        <dbReference type="ARBA" id="ARBA00023002"/>
    </source>
</evidence>
<comment type="catalytic activity">
    <reaction evidence="8">
        <text>a ubiquinone + NADH + H(+) = a ubiquinol + NAD(+)</text>
        <dbReference type="Rhea" id="RHEA:23152"/>
        <dbReference type="Rhea" id="RHEA-COMP:9565"/>
        <dbReference type="Rhea" id="RHEA-COMP:9566"/>
        <dbReference type="ChEBI" id="CHEBI:15378"/>
        <dbReference type="ChEBI" id="CHEBI:16389"/>
        <dbReference type="ChEBI" id="CHEBI:17976"/>
        <dbReference type="ChEBI" id="CHEBI:57540"/>
        <dbReference type="ChEBI" id="CHEBI:57945"/>
    </reaction>
</comment>
<name>A0A2I0VK00_9ASPA</name>